<dbReference type="NCBIfam" id="TIGR03034">
    <property type="entry name" value="YPO3983 family protein"/>
    <property type="match status" value="1"/>
</dbReference>
<proteinExistence type="predicted"/>
<dbReference type="EMBL" id="MLJJ01000011">
    <property type="protein sequence ID" value="ORN00279.1"/>
    <property type="molecule type" value="Genomic_DNA"/>
</dbReference>
<protein>
    <recommendedName>
        <fullName evidence="3">DUF3289 family protein</fullName>
    </recommendedName>
</protein>
<sequence length="284" mass="33552">MAALQFPCTLFKTQNRMDDYGAKDMRCGDLTEAQLKSQYRLDYISDRVDPWTLTRRSSMDRPQSMFCCNLRGQGEKITRQQCAAMLFDEFRSLSHKFSLYGPYSHLIEKMITHMQNGNGTPFRDVALDRALKEHILNDRSEKNSTRILLEKVFQEKNDWKNRIYPVAQKDDLRTAISRGKLPKFDRFQDNFNGMGITVHDTWATHIILQSLHIENDRYRAVVHYKVQDHFGLDSDDILKTKFSQFHFFRIWFVLQRYNQFGFKPFMTNMEATVEITGSRNESNK</sequence>
<comment type="caution">
    <text evidence="1">The sequence shown here is derived from an EMBL/GenBank/DDBJ whole genome shotgun (WGS) entry which is preliminary data.</text>
</comment>
<evidence type="ECO:0000313" key="2">
    <source>
        <dbReference type="Proteomes" id="UP000193785"/>
    </source>
</evidence>
<gene>
    <name evidence="1" type="ORF">HA46_07790</name>
</gene>
<dbReference type="Pfam" id="PF11692">
    <property type="entry name" value="DUF3289"/>
    <property type="match status" value="1"/>
</dbReference>
<dbReference type="Proteomes" id="UP000193785">
    <property type="component" value="Unassembled WGS sequence"/>
</dbReference>
<organism evidence="1 2">
    <name type="scientific">Pantoea septica</name>
    <dbReference type="NCBI Taxonomy" id="472695"/>
    <lineage>
        <taxon>Bacteria</taxon>
        <taxon>Pseudomonadati</taxon>
        <taxon>Pseudomonadota</taxon>
        <taxon>Gammaproteobacteria</taxon>
        <taxon>Enterobacterales</taxon>
        <taxon>Erwiniaceae</taxon>
        <taxon>Pantoea</taxon>
    </lineage>
</organism>
<dbReference type="InterPro" id="IPR017483">
    <property type="entry name" value="CHP03034"/>
</dbReference>
<evidence type="ECO:0008006" key="3">
    <source>
        <dbReference type="Google" id="ProtNLM"/>
    </source>
</evidence>
<name>A0ABX3UT90_9GAMM</name>
<reference evidence="1 2" key="1">
    <citation type="journal article" date="2017" name="Antonie Van Leeuwenhoek">
        <title>Phylogenomic resolution of the bacterial genus Pantoea and its relationship with Erwinia and Tatumella.</title>
        <authorList>
            <person name="Palmer M."/>
            <person name="Steenkamp E.T."/>
            <person name="Coetzee M.P."/>
            <person name="Chan W.Y."/>
            <person name="van Zyl E."/>
            <person name="De Maayer P."/>
            <person name="Coutinho T.A."/>
            <person name="Blom J."/>
            <person name="Smits T.H."/>
            <person name="Duffy B."/>
            <person name="Venter S.N."/>
        </authorList>
    </citation>
    <scope>NUCLEOTIDE SEQUENCE [LARGE SCALE GENOMIC DNA]</scope>
    <source>
        <strain evidence="1 2">LMG 5345</strain>
    </source>
</reference>
<keyword evidence="2" id="KW-1185">Reference proteome</keyword>
<evidence type="ECO:0000313" key="1">
    <source>
        <dbReference type="EMBL" id="ORN00279.1"/>
    </source>
</evidence>
<accession>A0ABX3UT90</accession>
<dbReference type="RefSeq" id="WP_084883564.1">
    <property type="nucleotide sequence ID" value="NZ_MLJJ01000011.1"/>
</dbReference>